<comment type="caution">
    <text evidence="1">The sequence shown here is derived from an EMBL/GenBank/DDBJ whole genome shotgun (WGS) entry which is preliminary data.</text>
</comment>
<organism evidence="1 2">
    <name type="scientific">Oryza meyeriana var. granulata</name>
    <dbReference type="NCBI Taxonomy" id="110450"/>
    <lineage>
        <taxon>Eukaryota</taxon>
        <taxon>Viridiplantae</taxon>
        <taxon>Streptophyta</taxon>
        <taxon>Embryophyta</taxon>
        <taxon>Tracheophyta</taxon>
        <taxon>Spermatophyta</taxon>
        <taxon>Magnoliopsida</taxon>
        <taxon>Liliopsida</taxon>
        <taxon>Poales</taxon>
        <taxon>Poaceae</taxon>
        <taxon>BOP clade</taxon>
        <taxon>Oryzoideae</taxon>
        <taxon>Oryzeae</taxon>
        <taxon>Oryzinae</taxon>
        <taxon>Oryza</taxon>
        <taxon>Oryza meyeriana</taxon>
    </lineage>
</organism>
<accession>A0A6G1EUC0</accession>
<proteinExistence type="predicted"/>
<dbReference type="AlphaFoldDB" id="A0A6G1EUC0"/>
<sequence length="77" mass="9014">MDLLVGLVRKVINEVKFGSEEEARGSWRPPNGWGNKGTKFFQNFPPRRVSSLRFAPNWFFGFRRKERQQEGMRGAAR</sequence>
<evidence type="ECO:0000313" key="1">
    <source>
        <dbReference type="EMBL" id="KAF0928248.1"/>
    </source>
</evidence>
<dbReference type="Proteomes" id="UP000479710">
    <property type="component" value="Unassembled WGS sequence"/>
</dbReference>
<name>A0A6G1EUC0_9ORYZ</name>
<reference evidence="1 2" key="1">
    <citation type="submission" date="2019-11" db="EMBL/GenBank/DDBJ databases">
        <title>Whole genome sequence of Oryza granulata.</title>
        <authorList>
            <person name="Li W."/>
        </authorList>
    </citation>
    <scope>NUCLEOTIDE SEQUENCE [LARGE SCALE GENOMIC DNA]</scope>
    <source>
        <strain evidence="2">cv. Menghai</strain>
        <tissue evidence="1">Leaf</tissue>
    </source>
</reference>
<gene>
    <name evidence="1" type="ORF">E2562_038893</name>
</gene>
<keyword evidence="2" id="KW-1185">Reference proteome</keyword>
<dbReference type="EMBL" id="SPHZ02000003">
    <property type="protein sequence ID" value="KAF0928248.1"/>
    <property type="molecule type" value="Genomic_DNA"/>
</dbReference>
<protein>
    <submittedName>
        <fullName evidence="1">Uncharacterized protein</fullName>
    </submittedName>
</protein>
<evidence type="ECO:0000313" key="2">
    <source>
        <dbReference type="Proteomes" id="UP000479710"/>
    </source>
</evidence>